<feature type="region of interest" description="Disordered" evidence="2">
    <location>
        <begin position="240"/>
        <end position="329"/>
    </location>
</feature>
<feature type="compositionally biased region" description="Basic and acidic residues" evidence="2">
    <location>
        <begin position="300"/>
        <end position="316"/>
    </location>
</feature>
<keyword evidence="1" id="KW-0175">Coiled coil</keyword>
<reference evidence="3 4" key="1">
    <citation type="submission" date="2019-01" db="EMBL/GenBank/DDBJ databases">
        <title>Nuclear Genome Assembly of the Microalgal Biofuel strain Nannochloropsis salina CCMP1776.</title>
        <authorList>
            <person name="Hovde B."/>
        </authorList>
    </citation>
    <scope>NUCLEOTIDE SEQUENCE [LARGE SCALE GENOMIC DNA]</scope>
    <source>
        <strain evidence="3 4">CCMP1776</strain>
    </source>
</reference>
<name>A0A4D9CXJ8_9STRA</name>
<evidence type="ECO:0000256" key="1">
    <source>
        <dbReference type="SAM" id="Coils"/>
    </source>
</evidence>
<feature type="coiled-coil region" evidence="1">
    <location>
        <begin position="65"/>
        <end position="92"/>
    </location>
</feature>
<evidence type="ECO:0000256" key="2">
    <source>
        <dbReference type="SAM" id="MobiDB-lite"/>
    </source>
</evidence>
<dbReference type="AlphaFoldDB" id="A0A4D9CXJ8"/>
<feature type="compositionally biased region" description="Acidic residues" evidence="2">
    <location>
        <begin position="189"/>
        <end position="202"/>
    </location>
</feature>
<feature type="compositionally biased region" description="Basic and acidic residues" evidence="2">
    <location>
        <begin position="204"/>
        <end position="219"/>
    </location>
</feature>
<feature type="compositionally biased region" description="Low complexity" evidence="2">
    <location>
        <begin position="244"/>
        <end position="256"/>
    </location>
</feature>
<protein>
    <submittedName>
        <fullName evidence="3">Uncharacterized protein</fullName>
    </submittedName>
</protein>
<evidence type="ECO:0000313" key="3">
    <source>
        <dbReference type="EMBL" id="TFJ84022.1"/>
    </source>
</evidence>
<keyword evidence="4" id="KW-1185">Reference proteome</keyword>
<gene>
    <name evidence="3" type="ORF">NSK_005117</name>
</gene>
<accession>A0A4D9CXJ8</accession>
<dbReference type="EMBL" id="SDOX01000021">
    <property type="protein sequence ID" value="TFJ84022.1"/>
    <property type="molecule type" value="Genomic_DNA"/>
</dbReference>
<feature type="region of interest" description="Disordered" evidence="2">
    <location>
        <begin position="173"/>
        <end position="221"/>
    </location>
</feature>
<dbReference type="Proteomes" id="UP000355283">
    <property type="component" value="Unassembled WGS sequence"/>
</dbReference>
<evidence type="ECO:0000313" key="4">
    <source>
        <dbReference type="Proteomes" id="UP000355283"/>
    </source>
</evidence>
<feature type="compositionally biased region" description="Basic and acidic residues" evidence="2">
    <location>
        <begin position="268"/>
        <end position="283"/>
    </location>
</feature>
<organism evidence="3 4">
    <name type="scientific">Nannochloropsis salina CCMP1776</name>
    <dbReference type="NCBI Taxonomy" id="1027361"/>
    <lineage>
        <taxon>Eukaryota</taxon>
        <taxon>Sar</taxon>
        <taxon>Stramenopiles</taxon>
        <taxon>Ochrophyta</taxon>
        <taxon>Eustigmatophyceae</taxon>
        <taxon>Eustigmatales</taxon>
        <taxon>Monodopsidaceae</taxon>
        <taxon>Microchloropsis</taxon>
        <taxon>Microchloropsis salina</taxon>
    </lineage>
</organism>
<sequence length="329" mass="37557">MAFAAWTGLHQNKVRVSELHDQAERYHARSIALDHELAQLRVQAERLSTEICALSGRIAQEHETRTQLIKEESALEQEHREKTQQLQNYEAAWKGRASEKQEMILRVAKAGRSWNRAVMTLEEKARLALKDPLGMPALRERLTRAWERKIAVEKQVEETTRLVAEARQRWAALWSDPEKPGIHGNQSPQDEEAEREEGDQGEEGQSRGESDSKEQELWRELAALQEEQRVLREQLMALDRETVGAEAPPEAETGAENQMLVQPEEENENKREENATNACKDDLSCGPEDPILRSPTIVRLEVRKETDDHDTSKNSEENPPEPVSETDAV</sequence>
<comment type="caution">
    <text evidence="3">The sequence shown here is derived from an EMBL/GenBank/DDBJ whole genome shotgun (WGS) entry which is preliminary data.</text>
</comment>
<proteinExistence type="predicted"/>